<protein>
    <submittedName>
        <fullName evidence="1">Uncharacterized protein</fullName>
    </submittedName>
</protein>
<organism evidence="1 2">
    <name type="scientific">Leucogyrophana mollusca</name>
    <dbReference type="NCBI Taxonomy" id="85980"/>
    <lineage>
        <taxon>Eukaryota</taxon>
        <taxon>Fungi</taxon>
        <taxon>Dikarya</taxon>
        <taxon>Basidiomycota</taxon>
        <taxon>Agaricomycotina</taxon>
        <taxon>Agaricomycetes</taxon>
        <taxon>Agaricomycetidae</taxon>
        <taxon>Boletales</taxon>
        <taxon>Boletales incertae sedis</taxon>
        <taxon>Leucogyrophana</taxon>
    </lineage>
</organism>
<name>A0ACB8C161_9AGAM</name>
<proteinExistence type="predicted"/>
<feature type="non-terminal residue" evidence="1">
    <location>
        <position position="1"/>
    </location>
</feature>
<gene>
    <name evidence="1" type="ORF">BV22DRAFT_980787</name>
</gene>
<dbReference type="EMBL" id="MU266327">
    <property type="protein sequence ID" value="KAH7931398.1"/>
    <property type="molecule type" value="Genomic_DNA"/>
</dbReference>
<sequence>LGKLPLVIGMPVMITHNFDVDAGIVNGCVGTLSAIRYMVDADGFRHATSCVVDTPGISGEALPALEVGESAAVEGSQEITI</sequence>
<evidence type="ECO:0000313" key="1">
    <source>
        <dbReference type="EMBL" id="KAH7931398.1"/>
    </source>
</evidence>
<evidence type="ECO:0000313" key="2">
    <source>
        <dbReference type="Proteomes" id="UP000790709"/>
    </source>
</evidence>
<keyword evidence="2" id="KW-1185">Reference proteome</keyword>
<feature type="non-terminal residue" evidence="1">
    <location>
        <position position="81"/>
    </location>
</feature>
<comment type="caution">
    <text evidence="1">The sequence shown here is derived from an EMBL/GenBank/DDBJ whole genome shotgun (WGS) entry which is preliminary data.</text>
</comment>
<accession>A0ACB8C161</accession>
<reference evidence="1" key="1">
    <citation type="journal article" date="2021" name="New Phytol.">
        <title>Evolutionary innovations through gain and loss of genes in the ectomycorrhizal Boletales.</title>
        <authorList>
            <person name="Wu G."/>
            <person name="Miyauchi S."/>
            <person name="Morin E."/>
            <person name="Kuo A."/>
            <person name="Drula E."/>
            <person name="Varga T."/>
            <person name="Kohler A."/>
            <person name="Feng B."/>
            <person name="Cao Y."/>
            <person name="Lipzen A."/>
            <person name="Daum C."/>
            <person name="Hundley H."/>
            <person name="Pangilinan J."/>
            <person name="Johnson J."/>
            <person name="Barry K."/>
            <person name="LaButti K."/>
            <person name="Ng V."/>
            <person name="Ahrendt S."/>
            <person name="Min B."/>
            <person name="Choi I.G."/>
            <person name="Park H."/>
            <person name="Plett J.M."/>
            <person name="Magnuson J."/>
            <person name="Spatafora J.W."/>
            <person name="Nagy L.G."/>
            <person name="Henrissat B."/>
            <person name="Grigoriev I.V."/>
            <person name="Yang Z.L."/>
            <person name="Xu J."/>
            <person name="Martin F.M."/>
        </authorList>
    </citation>
    <scope>NUCLEOTIDE SEQUENCE</scope>
    <source>
        <strain evidence="1">KUC20120723A-06</strain>
    </source>
</reference>
<dbReference type="Proteomes" id="UP000790709">
    <property type="component" value="Unassembled WGS sequence"/>
</dbReference>